<evidence type="ECO:0000313" key="1">
    <source>
        <dbReference type="EMBL" id="CAG8524693.1"/>
    </source>
</evidence>
<dbReference type="EMBL" id="CAJVPU010003891">
    <property type="protein sequence ID" value="CAG8524693.1"/>
    <property type="molecule type" value="Genomic_DNA"/>
</dbReference>
<gene>
    <name evidence="1" type="ORF">DHETER_LOCUS4089</name>
</gene>
<proteinExistence type="predicted"/>
<keyword evidence="2" id="KW-1185">Reference proteome</keyword>
<sequence length="179" mass="21021">HHENDNIQSDENEEDSSDENDTDLSDDDERKKEDKNKFFTSVIEALGNFYDNYDKEQTKAKRRKKKKKTKRTDYNFGDKENIICNPPTSFYTKIPEEDTIDKFSKTSDTVELKFNEKNVASKKVDKKDQKKVYDLILKDQPKTVQIIISAIDTSNSYIDYVLSTWKNPSDYYSEKNAIQ</sequence>
<name>A0ACA9LDJ7_9GLOM</name>
<organism evidence="1 2">
    <name type="scientific">Dentiscutata heterogama</name>
    <dbReference type="NCBI Taxonomy" id="1316150"/>
    <lineage>
        <taxon>Eukaryota</taxon>
        <taxon>Fungi</taxon>
        <taxon>Fungi incertae sedis</taxon>
        <taxon>Mucoromycota</taxon>
        <taxon>Glomeromycotina</taxon>
        <taxon>Glomeromycetes</taxon>
        <taxon>Diversisporales</taxon>
        <taxon>Gigasporaceae</taxon>
        <taxon>Dentiscutata</taxon>
    </lineage>
</organism>
<evidence type="ECO:0000313" key="2">
    <source>
        <dbReference type="Proteomes" id="UP000789702"/>
    </source>
</evidence>
<comment type="caution">
    <text evidence="1">The sequence shown here is derived from an EMBL/GenBank/DDBJ whole genome shotgun (WGS) entry which is preliminary data.</text>
</comment>
<accession>A0ACA9LDJ7</accession>
<feature type="non-terminal residue" evidence="1">
    <location>
        <position position="1"/>
    </location>
</feature>
<reference evidence="1" key="1">
    <citation type="submission" date="2021-06" db="EMBL/GenBank/DDBJ databases">
        <authorList>
            <person name="Kallberg Y."/>
            <person name="Tangrot J."/>
            <person name="Rosling A."/>
        </authorList>
    </citation>
    <scope>NUCLEOTIDE SEQUENCE</scope>
    <source>
        <strain evidence="1">IL203A</strain>
    </source>
</reference>
<dbReference type="Proteomes" id="UP000789702">
    <property type="component" value="Unassembled WGS sequence"/>
</dbReference>
<protein>
    <submittedName>
        <fullName evidence="1">7959_t:CDS:1</fullName>
    </submittedName>
</protein>